<protein>
    <submittedName>
        <fullName evidence="1">Glutamyl-tRNA(Gln) amidotransferase subunit F</fullName>
    </submittedName>
</protein>
<dbReference type="EMBL" id="CP038486">
    <property type="protein sequence ID" value="QFZ27195.1"/>
    <property type="molecule type" value="Genomic_DNA"/>
</dbReference>
<name>A0ACD0WIB5_CLALS</name>
<sequence length="165" mass="18879">MFLRRFSTSPALLKGKVLPELKNAQEISQFLRKSTWNVHDLIPSKEHITNEVDSRVVKKMLRLSGLDENLPEPELNRWAEMLNTHVAFINHVSDLHSSTKGEIGSSVFRLLASDHKPESPLTLKELLRQVDEISDHVSDQRGERGFDTSELRTRINRAKSTAEKE</sequence>
<accession>A0ACD0WIB5</accession>
<gene>
    <name evidence="1" type="ORF">EJF14_30158</name>
</gene>
<organism evidence="1 2">
    <name type="scientific">Clavispora lusitaniae</name>
    <name type="common">Candida lusitaniae</name>
    <dbReference type="NCBI Taxonomy" id="36911"/>
    <lineage>
        <taxon>Eukaryota</taxon>
        <taxon>Fungi</taxon>
        <taxon>Dikarya</taxon>
        <taxon>Ascomycota</taxon>
        <taxon>Saccharomycotina</taxon>
        <taxon>Pichiomycetes</taxon>
        <taxon>Metschnikowiaceae</taxon>
        <taxon>Clavispora</taxon>
    </lineage>
</organism>
<evidence type="ECO:0000313" key="1">
    <source>
        <dbReference type="EMBL" id="QFZ27195.1"/>
    </source>
</evidence>
<keyword evidence="2" id="KW-1185">Reference proteome</keyword>
<reference evidence="2" key="1">
    <citation type="journal article" date="2019" name="MBio">
        <title>Comparative genomics for the elucidation of multidrug resistance (MDR) in Candida lusitaniae.</title>
        <authorList>
            <person name="Kannan A."/>
            <person name="Asner S.A."/>
            <person name="Trachsel E."/>
            <person name="Kelly S."/>
            <person name="Parker J."/>
            <person name="Sanglard D."/>
        </authorList>
    </citation>
    <scope>NUCLEOTIDE SEQUENCE [LARGE SCALE GENOMIC DNA]</scope>
    <source>
        <strain evidence="2">P1</strain>
    </source>
</reference>
<dbReference type="Proteomes" id="UP000326582">
    <property type="component" value="Chromosome 3"/>
</dbReference>
<proteinExistence type="predicted"/>
<evidence type="ECO:0000313" key="2">
    <source>
        <dbReference type="Proteomes" id="UP000326582"/>
    </source>
</evidence>